<dbReference type="PRINTS" id="PR00344">
    <property type="entry name" value="BCTRLSENSOR"/>
</dbReference>
<feature type="transmembrane region" description="Helical" evidence="7">
    <location>
        <begin position="147"/>
        <end position="168"/>
    </location>
</feature>
<dbReference type="SUPFAM" id="SSF55874">
    <property type="entry name" value="ATPase domain of HSP90 chaperone/DNA topoisomerase II/histidine kinase"/>
    <property type="match status" value="1"/>
</dbReference>
<dbReference type="Pfam" id="PF02518">
    <property type="entry name" value="HATPase_c"/>
    <property type="match status" value="1"/>
</dbReference>
<feature type="transmembrane region" description="Helical" evidence="7">
    <location>
        <begin position="6"/>
        <end position="26"/>
    </location>
</feature>
<dbReference type="SMART" id="SM00387">
    <property type="entry name" value="HATPase_c"/>
    <property type="match status" value="1"/>
</dbReference>
<dbReference type="SUPFAM" id="SSF47384">
    <property type="entry name" value="Homodimeric domain of signal transducing histidine kinase"/>
    <property type="match status" value="1"/>
</dbReference>
<dbReference type="PROSITE" id="PS50109">
    <property type="entry name" value="HIS_KIN"/>
    <property type="match status" value="1"/>
</dbReference>
<keyword evidence="10" id="KW-1185">Reference proteome</keyword>
<dbReference type="EMBL" id="JAPQES010000003">
    <property type="protein sequence ID" value="MCY6371174.1"/>
    <property type="molecule type" value="Genomic_DNA"/>
</dbReference>
<evidence type="ECO:0000256" key="7">
    <source>
        <dbReference type="SAM" id="Phobius"/>
    </source>
</evidence>
<dbReference type="InterPro" id="IPR004358">
    <property type="entry name" value="Sig_transdc_His_kin-like_C"/>
</dbReference>
<dbReference type="InterPro" id="IPR005467">
    <property type="entry name" value="His_kinase_dom"/>
</dbReference>
<evidence type="ECO:0000256" key="2">
    <source>
        <dbReference type="ARBA" id="ARBA00012438"/>
    </source>
</evidence>
<dbReference type="GO" id="GO:0005524">
    <property type="term" value="F:ATP binding"/>
    <property type="evidence" value="ECO:0007669"/>
    <property type="project" value="UniProtKB-KW"/>
</dbReference>
<evidence type="ECO:0000259" key="8">
    <source>
        <dbReference type="PROSITE" id="PS50109"/>
    </source>
</evidence>
<sequence length="486" mass="56272">MESITFYLILLFLYATLALIFISFNIVHPKKYINFMSISHILGIITVVFTLFGEVNNKNNLMTNIAVFFFLSSNFLAYATIESFLKRKISKYHLYGAISLVIIDLLALNFICPISVFIHKIFLMFIYIYLGMNILKCKNKTFSIHFLAITTIIFPLVQMVFGFSWLFIARKDYYIDIVAYILHTVTLSFSIILITIEETHRKFDSHVNLLQEEVKSNQKLLQDAYELDKLKTEFIANISHELRTPINIIFSSIQIFEINLPEKCAENQKLKNYLKTMRQNCYRLIKLINNLIDMSKIEAGFMQLNLYNYDIVKLIEDITLSIVPYAEEKCIQIEFDTEFEEKVIACDSEKMERIMLNLLSNAVKFTRESGEIKVNICEKDGQILISIKDNGIGIPENMQKSIYNRFTQVSETFVRENEGSGIGLSLVKSFVEMHGGKIMLESEIDKGCKFTIVLPLKVLDDHTRDNVSLNEINMKKIEIEFSDVNV</sequence>
<dbReference type="RefSeq" id="WP_268050034.1">
    <property type="nucleotide sequence ID" value="NZ_JAPQES010000003.1"/>
</dbReference>
<reference evidence="9" key="1">
    <citation type="submission" date="2022-12" db="EMBL/GenBank/DDBJ databases">
        <authorList>
            <person name="Wang J."/>
        </authorList>
    </citation>
    <scope>NUCLEOTIDE SEQUENCE</scope>
    <source>
        <strain evidence="9">HY-42-06</strain>
    </source>
</reference>
<keyword evidence="9" id="KW-0547">Nucleotide-binding</keyword>
<keyword evidence="7" id="KW-0472">Membrane</keyword>
<protein>
    <recommendedName>
        <fullName evidence="2">histidine kinase</fullName>
        <ecNumber evidence="2">2.7.13.3</ecNumber>
    </recommendedName>
</protein>
<feature type="transmembrane region" description="Helical" evidence="7">
    <location>
        <begin position="174"/>
        <end position="196"/>
    </location>
</feature>
<keyword evidence="7" id="KW-0812">Transmembrane</keyword>
<dbReference type="InterPro" id="IPR036890">
    <property type="entry name" value="HATPase_C_sf"/>
</dbReference>
<dbReference type="Gene3D" id="1.10.287.130">
    <property type="match status" value="1"/>
</dbReference>
<evidence type="ECO:0000313" key="9">
    <source>
        <dbReference type="EMBL" id="MCY6371174.1"/>
    </source>
</evidence>
<dbReference type="Pfam" id="PF00512">
    <property type="entry name" value="HisKA"/>
    <property type="match status" value="1"/>
</dbReference>
<evidence type="ECO:0000256" key="4">
    <source>
        <dbReference type="ARBA" id="ARBA00022679"/>
    </source>
</evidence>
<dbReference type="InterPro" id="IPR003594">
    <property type="entry name" value="HATPase_dom"/>
</dbReference>
<keyword evidence="6" id="KW-0902">Two-component regulatory system</keyword>
<dbReference type="Proteomes" id="UP001079657">
    <property type="component" value="Unassembled WGS sequence"/>
</dbReference>
<gene>
    <name evidence="9" type="ORF">OXH55_11060</name>
</gene>
<dbReference type="SMART" id="SM00388">
    <property type="entry name" value="HisKA"/>
    <property type="match status" value="1"/>
</dbReference>
<dbReference type="PANTHER" id="PTHR43711">
    <property type="entry name" value="TWO-COMPONENT HISTIDINE KINASE"/>
    <property type="match status" value="1"/>
</dbReference>
<dbReference type="InterPro" id="IPR003661">
    <property type="entry name" value="HisK_dim/P_dom"/>
</dbReference>
<feature type="transmembrane region" description="Helical" evidence="7">
    <location>
        <begin position="117"/>
        <end position="135"/>
    </location>
</feature>
<evidence type="ECO:0000256" key="3">
    <source>
        <dbReference type="ARBA" id="ARBA00022553"/>
    </source>
</evidence>
<keyword evidence="7" id="KW-1133">Transmembrane helix</keyword>
<comment type="caution">
    <text evidence="9">The sequence shown here is derived from an EMBL/GenBank/DDBJ whole genome shotgun (WGS) entry which is preliminary data.</text>
</comment>
<keyword evidence="9" id="KW-0067">ATP-binding</keyword>
<organism evidence="9 10">
    <name type="scientific">Clostridium ganghwense</name>
    <dbReference type="NCBI Taxonomy" id="312089"/>
    <lineage>
        <taxon>Bacteria</taxon>
        <taxon>Bacillati</taxon>
        <taxon>Bacillota</taxon>
        <taxon>Clostridia</taxon>
        <taxon>Eubacteriales</taxon>
        <taxon>Clostridiaceae</taxon>
        <taxon>Clostridium</taxon>
    </lineage>
</organism>
<dbReference type="EC" id="2.7.13.3" evidence="2"/>
<evidence type="ECO:0000256" key="1">
    <source>
        <dbReference type="ARBA" id="ARBA00000085"/>
    </source>
</evidence>
<keyword evidence="5" id="KW-0418">Kinase</keyword>
<dbReference type="InterPro" id="IPR050736">
    <property type="entry name" value="Sensor_HK_Regulatory"/>
</dbReference>
<evidence type="ECO:0000256" key="6">
    <source>
        <dbReference type="ARBA" id="ARBA00023012"/>
    </source>
</evidence>
<proteinExistence type="predicted"/>
<comment type="catalytic activity">
    <reaction evidence="1">
        <text>ATP + protein L-histidine = ADP + protein N-phospho-L-histidine.</text>
        <dbReference type="EC" id="2.7.13.3"/>
    </reaction>
</comment>
<keyword evidence="3" id="KW-0597">Phosphoprotein</keyword>
<dbReference type="PANTHER" id="PTHR43711:SF26">
    <property type="entry name" value="SENSOR HISTIDINE KINASE RCSC"/>
    <property type="match status" value="1"/>
</dbReference>
<name>A0ABT4CT98_9CLOT</name>
<evidence type="ECO:0000313" key="10">
    <source>
        <dbReference type="Proteomes" id="UP001079657"/>
    </source>
</evidence>
<evidence type="ECO:0000256" key="5">
    <source>
        <dbReference type="ARBA" id="ARBA00022777"/>
    </source>
</evidence>
<feature type="transmembrane region" description="Helical" evidence="7">
    <location>
        <begin position="65"/>
        <end position="85"/>
    </location>
</feature>
<accession>A0ABT4CT98</accession>
<feature type="domain" description="Histidine kinase" evidence="8">
    <location>
        <begin position="237"/>
        <end position="458"/>
    </location>
</feature>
<feature type="transmembrane region" description="Helical" evidence="7">
    <location>
        <begin position="33"/>
        <end position="53"/>
    </location>
</feature>
<keyword evidence="4" id="KW-0808">Transferase</keyword>
<dbReference type="CDD" id="cd00082">
    <property type="entry name" value="HisKA"/>
    <property type="match status" value="1"/>
</dbReference>
<dbReference type="InterPro" id="IPR036097">
    <property type="entry name" value="HisK_dim/P_sf"/>
</dbReference>
<dbReference type="Gene3D" id="3.30.565.10">
    <property type="entry name" value="Histidine kinase-like ATPase, C-terminal domain"/>
    <property type="match status" value="1"/>
</dbReference>